<keyword evidence="1" id="KW-0175">Coiled coil</keyword>
<reference evidence="3 4" key="1">
    <citation type="submission" date="2020-08" db="EMBL/GenBank/DDBJ databases">
        <title>Aphidius gifuensis genome sequencing and assembly.</title>
        <authorList>
            <person name="Du Z."/>
        </authorList>
    </citation>
    <scope>NUCLEOTIDE SEQUENCE [LARGE SCALE GENOMIC DNA]</scope>
    <source>
        <strain evidence="3">YNYX2018</strain>
        <tissue evidence="3">Adults</tissue>
    </source>
</reference>
<evidence type="ECO:0000256" key="2">
    <source>
        <dbReference type="SAM" id="Phobius"/>
    </source>
</evidence>
<protein>
    <recommendedName>
        <fullName evidence="5">Transmembrane inner ear expressed protein</fullName>
    </recommendedName>
</protein>
<dbReference type="PANTHER" id="PTHR28635:SF1">
    <property type="entry name" value="TRANSMEMBRANE INNER EAR EXPRESSED PROTEIN"/>
    <property type="match status" value="1"/>
</dbReference>
<dbReference type="InterPro" id="IPR032006">
    <property type="entry name" value="TMIE"/>
</dbReference>
<accession>A0A834Y7Q8</accession>
<evidence type="ECO:0008006" key="5">
    <source>
        <dbReference type="Google" id="ProtNLM"/>
    </source>
</evidence>
<keyword evidence="2" id="KW-0812">Transmembrane</keyword>
<dbReference type="PANTHER" id="PTHR28635">
    <property type="entry name" value="TRANSMEMBRANE INNER EAR EXPRESSED PROTEIN"/>
    <property type="match status" value="1"/>
</dbReference>
<evidence type="ECO:0000313" key="3">
    <source>
        <dbReference type="EMBL" id="KAF7998227.1"/>
    </source>
</evidence>
<sequence>MDLKSSIVSLTTPCSINEFGIDDCVEDEVEKWLEDEALPGFRVWQLAGIIITILLTITIGFCCCIRFRIPRTKQSIEADFIRKKITKNFRKELDKINNTEMDNMNLRKALEKVGADLDAEEQELQKKQQKLFTDKSLSDVSLRTRFSAMIHGMRNKFTKNTPTKLENVI</sequence>
<dbReference type="AlphaFoldDB" id="A0A834Y7Q8"/>
<gene>
    <name evidence="3" type="ORF">HCN44_009625</name>
</gene>
<keyword evidence="2" id="KW-0472">Membrane</keyword>
<dbReference type="OrthoDB" id="6154284at2759"/>
<comment type="caution">
    <text evidence="3">The sequence shown here is derived from an EMBL/GenBank/DDBJ whole genome shotgun (WGS) entry which is preliminary data.</text>
</comment>
<evidence type="ECO:0000313" key="4">
    <source>
        <dbReference type="Proteomes" id="UP000639338"/>
    </source>
</evidence>
<dbReference type="Pfam" id="PF16038">
    <property type="entry name" value="TMIE"/>
    <property type="match status" value="1"/>
</dbReference>
<evidence type="ECO:0000256" key="1">
    <source>
        <dbReference type="SAM" id="Coils"/>
    </source>
</evidence>
<keyword evidence="2" id="KW-1133">Transmembrane helix</keyword>
<organism evidence="3 4">
    <name type="scientific">Aphidius gifuensis</name>
    <name type="common">Parasitoid wasp</name>
    <dbReference type="NCBI Taxonomy" id="684658"/>
    <lineage>
        <taxon>Eukaryota</taxon>
        <taxon>Metazoa</taxon>
        <taxon>Ecdysozoa</taxon>
        <taxon>Arthropoda</taxon>
        <taxon>Hexapoda</taxon>
        <taxon>Insecta</taxon>
        <taxon>Pterygota</taxon>
        <taxon>Neoptera</taxon>
        <taxon>Endopterygota</taxon>
        <taxon>Hymenoptera</taxon>
        <taxon>Apocrita</taxon>
        <taxon>Ichneumonoidea</taxon>
        <taxon>Braconidae</taxon>
        <taxon>Aphidiinae</taxon>
        <taxon>Aphidius</taxon>
    </lineage>
</organism>
<proteinExistence type="predicted"/>
<name>A0A834Y7Q8_APHGI</name>
<feature type="transmembrane region" description="Helical" evidence="2">
    <location>
        <begin position="43"/>
        <end position="65"/>
    </location>
</feature>
<dbReference type="EMBL" id="JACMRX010000001">
    <property type="protein sequence ID" value="KAF7998227.1"/>
    <property type="molecule type" value="Genomic_DNA"/>
</dbReference>
<dbReference type="Proteomes" id="UP000639338">
    <property type="component" value="Unassembled WGS sequence"/>
</dbReference>
<keyword evidence="4" id="KW-1185">Reference proteome</keyword>
<feature type="coiled-coil region" evidence="1">
    <location>
        <begin position="103"/>
        <end position="130"/>
    </location>
</feature>